<reference evidence="1 2" key="1">
    <citation type="journal article" date="2021" name="Nat. Plants">
        <title>The Taxus genome provides insights into paclitaxel biosynthesis.</title>
        <authorList>
            <person name="Xiong X."/>
            <person name="Gou J."/>
            <person name="Liao Q."/>
            <person name="Li Y."/>
            <person name="Zhou Q."/>
            <person name="Bi G."/>
            <person name="Li C."/>
            <person name="Du R."/>
            <person name="Wang X."/>
            <person name="Sun T."/>
            <person name="Guo L."/>
            <person name="Liang H."/>
            <person name="Lu P."/>
            <person name="Wu Y."/>
            <person name="Zhang Z."/>
            <person name="Ro D.K."/>
            <person name="Shang Y."/>
            <person name="Huang S."/>
            <person name="Yan J."/>
        </authorList>
    </citation>
    <scope>NUCLEOTIDE SEQUENCE [LARGE SCALE GENOMIC DNA]</scope>
    <source>
        <strain evidence="1">Ta-2019</strain>
    </source>
</reference>
<comment type="caution">
    <text evidence="1">The sequence shown here is derived from an EMBL/GenBank/DDBJ whole genome shotgun (WGS) entry which is preliminary data.</text>
</comment>
<protein>
    <submittedName>
        <fullName evidence="1">Uncharacterized protein</fullName>
    </submittedName>
</protein>
<feature type="non-terminal residue" evidence="1">
    <location>
        <position position="1"/>
    </location>
</feature>
<sequence>CSLRNSLSLCMLAESKAPSGMHYKTGDTVMRTQCEPRFNIWQKISHALLAHRLSDKERFTRAHEMNLWLGST</sequence>
<dbReference type="EMBL" id="JAHRHJ020003813">
    <property type="protein sequence ID" value="KAH9288815.1"/>
    <property type="molecule type" value="Genomic_DNA"/>
</dbReference>
<dbReference type="Proteomes" id="UP000824469">
    <property type="component" value="Unassembled WGS sequence"/>
</dbReference>
<feature type="non-terminal residue" evidence="1">
    <location>
        <position position="72"/>
    </location>
</feature>
<gene>
    <name evidence="1" type="ORF">KI387_032932</name>
</gene>
<dbReference type="AlphaFoldDB" id="A0AA38BQJ3"/>
<accession>A0AA38BQJ3</accession>
<name>A0AA38BQJ3_TAXCH</name>
<organism evidence="1 2">
    <name type="scientific">Taxus chinensis</name>
    <name type="common">Chinese yew</name>
    <name type="synonym">Taxus wallichiana var. chinensis</name>
    <dbReference type="NCBI Taxonomy" id="29808"/>
    <lineage>
        <taxon>Eukaryota</taxon>
        <taxon>Viridiplantae</taxon>
        <taxon>Streptophyta</taxon>
        <taxon>Embryophyta</taxon>
        <taxon>Tracheophyta</taxon>
        <taxon>Spermatophyta</taxon>
        <taxon>Pinopsida</taxon>
        <taxon>Pinidae</taxon>
        <taxon>Conifers II</taxon>
        <taxon>Cupressales</taxon>
        <taxon>Taxaceae</taxon>
        <taxon>Taxus</taxon>
    </lineage>
</organism>
<proteinExistence type="predicted"/>
<evidence type="ECO:0000313" key="1">
    <source>
        <dbReference type="EMBL" id="KAH9288815.1"/>
    </source>
</evidence>
<keyword evidence="2" id="KW-1185">Reference proteome</keyword>
<evidence type="ECO:0000313" key="2">
    <source>
        <dbReference type="Proteomes" id="UP000824469"/>
    </source>
</evidence>